<keyword evidence="3" id="KW-0732">Signal</keyword>
<keyword evidence="6" id="KW-0646">Protease inhibitor</keyword>
<accession>A0A6P3X581</accession>
<proteinExistence type="inferred from homology"/>
<sequence>MSRATIVLFVALTIFFTNIFAEKLICDRKNEEYDCGSACQTTCCNLGQTCKIINITCNNACYCKKGYARRGGDDGPCIPIHECSHETCTSHDEKK</sequence>
<keyword evidence="2" id="KW-0722">Serine protease inhibitor</keyword>
<dbReference type="Proteomes" id="UP000515204">
    <property type="component" value="Unplaced"/>
</dbReference>
<dbReference type="RefSeq" id="XP_014473460.1">
    <property type="nucleotide sequence ID" value="XM_014617974.1"/>
</dbReference>
<dbReference type="InterPro" id="IPR036084">
    <property type="entry name" value="Ser_inhib-like_sf"/>
</dbReference>
<keyword evidence="6" id="KW-0483">Metalloprotease inhibitor</keyword>
<evidence type="ECO:0000256" key="1">
    <source>
        <dbReference type="ARBA" id="ARBA00007611"/>
    </source>
</evidence>
<evidence type="ECO:0000256" key="2">
    <source>
        <dbReference type="ARBA" id="ARBA00022900"/>
    </source>
</evidence>
<feature type="signal peptide" evidence="3">
    <location>
        <begin position="1"/>
        <end position="21"/>
    </location>
</feature>
<dbReference type="KEGG" id="dqu:106743786"/>
<gene>
    <name evidence="6" type="primary">LOC106743786</name>
</gene>
<dbReference type="CDD" id="cd19941">
    <property type="entry name" value="TIL"/>
    <property type="match status" value="1"/>
</dbReference>
<evidence type="ECO:0000256" key="3">
    <source>
        <dbReference type="SAM" id="SignalP"/>
    </source>
</evidence>
<organism evidence="5 6">
    <name type="scientific">Dinoponera quadriceps</name>
    <name type="common">South American ant</name>
    <dbReference type="NCBI Taxonomy" id="609295"/>
    <lineage>
        <taxon>Eukaryota</taxon>
        <taxon>Metazoa</taxon>
        <taxon>Ecdysozoa</taxon>
        <taxon>Arthropoda</taxon>
        <taxon>Hexapoda</taxon>
        <taxon>Insecta</taxon>
        <taxon>Pterygota</taxon>
        <taxon>Neoptera</taxon>
        <taxon>Endopterygota</taxon>
        <taxon>Hymenoptera</taxon>
        <taxon>Apocrita</taxon>
        <taxon>Aculeata</taxon>
        <taxon>Formicoidea</taxon>
        <taxon>Formicidae</taxon>
        <taxon>Ponerinae</taxon>
        <taxon>Ponerini</taxon>
        <taxon>Dinoponera</taxon>
    </lineage>
</organism>
<keyword evidence="5" id="KW-1185">Reference proteome</keyword>
<dbReference type="GeneID" id="106743786"/>
<dbReference type="Pfam" id="PF01826">
    <property type="entry name" value="TIL"/>
    <property type="match status" value="1"/>
</dbReference>
<protein>
    <submittedName>
        <fullName evidence="6">Inducible metalloproteinase inhibitor protein-like</fullName>
    </submittedName>
</protein>
<comment type="similarity">
    <text evidence="1">Belongs to the serine protease inhibitor-like (TIL domain-containing) family.</text>
</comment>
<reference evidence="6" key="1">
    <citation type="submission" date="2025-08" db="UniProtKB">
        <authorList>
            <consortium name="RefSeq"/>
        </authorList>
    </citation>
    <scope>IDENTIFICATION</scope>
</reference>
<evidence type="ECO:0000313" key="5">
    <source>
        <dbReference type="Proteomes" id="UP000515204"/>
    </source>
</evidence>
<feature type="domain" description="TIL" evidence="4">
    <location>
        <begin position="26"/>
        <end position="83"/>
    </location>
</feature>
<keyword evidence="6" id="KW-0481">Metalloenzyme inhibitor</keyword>
<name>A0A6P3X581_DINQU</name>
<dbReference type="SUPFAM" id="SSF57567">
    <property type="entry name" value="Serine protease inhibitors"/>
    <property type="match status" value="1"/>
</dbReference>
<dbReference type="AlphaFoldDB" id="A0A6P3X581"/>
<dbReference type="OrthoDB" id="6236007at2759"/>
<dbReference type="Gene3D" id="2.10.25.10">
    <property type="entry name" value="Laminin"/>
    <property type="match status" value="1"/>
</dbReference>
<dbReference type="GO" id="GO:0004867">
    <property type="term" value="F:serine-type endopeptidase inhibitor activity"/>
    <property type="evidence" value="ECO:0007669"/>
    <property type="project" value="UniProtKB-KW"/>
</dbReference>
<feature type="chain" id="PRO_5027759111" evidence="3">
    <location>
        <begin position="22"/>
        <end position="95"/>
    </location>
</feature>
<dbReference type="InterPro" id="IPR002919">
    <property type="entry name" value="TIL_dom"/>
</dbReference>
<evidence type="ECO:0000259" key="4">
    <source>
        <dbReference type="Pfam" id="PF01826"/>
    </source>
</evidence>
<evidence type="ECO:0000313" key="6">
    <source>
        <dbReference type="RefSeq" id="XP_014473460.1"/>
    </source>
</evidence>